<dbReference type="CDD" id="cd02440">
    <property type="entry name" value="AdoMet_MTases"/>
    <property type="match status" value="1"/>
</dbReference>
<evidence type="ECO:0000259" key="1">
    <source>
        <dbReference type="Pfam" id="PF08241"/>
    </source>
</evidence>
<dbReference type="InterPro" id="IPR013216">
    <property type="entry name" value="Methyltransf_11"/>
</dbReference>
<sequence>MARDRTDRWHRYWDKQSAGYDRTMAAMDRRFLGESRRWACEQAEGDVLEVAVGTGLNLPHYPDGARVTGVDLSDGMLAGARRRAADLGHPVTLRQADAHALPFADASFDTVVCTLGLCAIPDHEKAIDEMVRVLRPGGALILVDHVESANVFARVVQRVMDVVSVPLAGEHFRRRPARLVAARGLDIERGDRFKLGIIERLVARKPV</sequence>
<dbReference type="PANTHER" id="PTHR45036">
    <property type="entry name" value="METHYLTRANSFERASE LIKE 7B"/>
    <property type="match status" value="1"/>
</dbReference>
<evidence type="ECO:0000313" key="2">
    <source>
        <dbReference type="EMBL" id="MBB4905072.1"/>
    </source>
</evidence>
<feature type="domain" description="Methyltransferase type 11" evidence="1">
    <location>
        <begin position="48"/>
        <end position="142"/>
    </location>
</feature>
<proteinExistence type="predicted"/>
<dbReference type="InterPro" id="IPR052356">
    <property type="entry name" value="Thiol_S-MT"/>
</dbReference>
<organism evidence="2 3">
    <name type="scientific">Actinophytocola algeriensis</name>
    <dbReference type="NCBI Taxonomy" id="1768010"/>
    <lineage>
        <taxon>Bacteria</taxon>
        <taxon>Bacillati</taxon>
        <taxon>Actinomycetota</taxon>
        <taxon>Actinomycetes</taxon>
        <taxon>Pseudonocardiales</taxon>
        <taxon>Pseudonocardiaceae</taxon>
    </lineage>
</organism>
<dbReference type="Proteomes" id="UP000520767">
    <property type="component" value="Unassembled WGS sequence"/>
</dbReference>
<reference evidence="2 3" key="1">
    <citation type="submission" date="2020-08" db="EMBL/GenBank/DDBJ databases">
        <title>Genomic Encyclopedia of Type Strains, Phase III (KMG-III): the genomes of soil and plant-associated and newly described type strains.</title>
        <authorList>
            <person name="Whitman W."/>
        </authorList>
    </citation>
    <scope>NUCLEOTIDE SEQUENCE [LARGE SCALE GENOMIC DNA]</scope>
    <source>
        <strain evidence="2 3">CECT 8960</strain>
    </source>
</reference>
<dbReference type="Pfam" id="PF08241">
    <property type="entry name" value="Methyltransf_11"/>
    <property type="match status" value="1"/>
</dbReference>
<dbReference type="SUPFAM" id="SSF53335">
    <property type="entry name" value="S-adenosyl-L-methionine-dependent methyltransferases"/>
    <property type="match status" value="1"/>
</dbReference>
<gene>
    <name evidence="2" type="ORF">FHR82_001289</name>
</gene>
<dbReference type="InterPro" id="IPR029063">
    <property type="entry name" value="SAM-dependent_MTases_sf"/>
</dbReference>
<keyword evidence="2" id="KW-0808">Transferase</keyword>
<accession>A0A7W7Q142</accession>
<dbReference type="GO" id="GO:0032259">
    <property type="term" value="P:methylation"/>
    <property type="evidence" value="ECO:0007669"/>
    <property type="project" value="UniProtKB-KW"/>
</dbReference>
<dbReference type="PANTHER" id="PTHR45036:SF1">
    <property type="entry name" value="METHYLTRANSFERASE LIKE 7A"/>
    <property type="match status" value="1"/>
</dbReference>
<protein>
    <submittedName>
        <fullName evidence="2">Ubiquinone/menaquinone biosynthesis C-methylase UbiE</fullName>
    </submittedName>
</protein>
<keyword evidence="2" id="KW-0830">Ubiquinone</keyword>
<keyword evidence="3" id="KW-1185">Reference proteome</keyword>
<dbReference type="GO" id="GO:0008757">
    <property type="term" value="F:S-adenosylmethionine-dependent methyltransferase activity"/>
    <property type="evidence" value="ECO:0007669"/>
    <property type="project" value="InterPro"/>
</dbReference>
<keyword evidence="2" id="KW-0489">Methyltransferase</keyword>
<comment type="caution">
    <text evidence="2">The sequence shown here is derived from an EMBL/GenBank/DDBJ whole genome shotgun (WGS) entry which is preliminary data.</text>
</comment>
<name>A0A7W7Q142_9PSEU</name>
<dbReference type="Gene3D" id="3.40.50.150">
    <property type="entry name" value="Vaccinia Virus protein VP39"/>
    <property type="match status" value="1"/>
</dbReference>
<dbReference type="RefSeq" id="WP_184809367.1">
    <property type="nucleotide sequence ID" value="NZ_JACHJQ010000002.1"/>
</dbReference>
<dbReference type="AlphaFoldDB" id="A0A7W7Q142"/>
<evidence type="ECO:0000313" key="3">
    <source>
        <dbReference type="Proteomes" id="UP000520767"/>
    </source>
</evidence>
<dbReference type="EMBL" id="JACHJQ010000002">
    <property type="protein sequence ID" value="MBB4905072.1"/>
    <property type="molecule type" value="Genomic_DNA"/>
</dbReference>